<name>A0ACB7S1R4_HYAAI</name>
<reference evidence="1" key="1">
    <citation type="submission" date="2020-05" db="EMBL/GenBank/DDBJ databases">
        <title>Large-scale comparative analyses of tick genomes elucidate their genetic diversity and vector capacities.</title>
        <authorList>
            <person name="Jia N."/>
            <person name="Wang J."/>
            <person name="Shi W."/>
            <person name="Du L."/>
            <person name="Sun Y."/>
            <person name="Zhan W."/>
            <person name="Jiang J."/>
            <person name="Wang Q."/>
            <person name="Zhang B."/>
            <person name="Ji P."/>
            <person name="Sakyi L.B."/>
            <person name="Cui X."/>
            <person name="Yuan T."/>
            <person name="Jiang B."/>
            <person name="Yang W."/>
            <person name="Lam T.T.-Y."/>
            <person name="Chang Q."/>
            <person name="Ding S."/>
            <person name="Wang X."/>
            <person name="Zhu J."/>
            <person name="Ruan X."/>
            <person name="Zhao L."/>
            <person name="Wei J."/>
            <person name="Que T."/>
            <person name="Du C."/>
            <person name="Cheng J."/>
            <person name="Dai P."/>
            <person name="Han X."/>
            <person name="Huang E."/>
            <person name="Gao Y."/>
            <person name="Liu J."/>
            <person name="Shao H."/>
            <person name="Ye R."/>
            <person name="Li L."/>
            <person name="Wei W."/>
            <person name="Wang X."/>
            <person name="Wang C."/>
            <person name="Yang T."/>
            <person name="Huo Q."/>
            <person name="Li W."/>
            <person name="Guo W."/>
            <person name="Chen H."/>
            <person name="Zhou L."/>
            <person name="Ni X."/>
            <person name="Tian J."/>
            <person name="Zhou Y."/>
            <person name="Sheng Y."/>
            <person name="Liu T."/>
            <person name="Pan Y."/>
            <person name="Xia L."/>
            <person name="Li J."/>
            <person name="Zhao F."/>
            <person name="Cao W."/>
        </authorList>
    </citation>
    <scope>NUCLEOTIDE SEQUENCE</scope>
    <source>
        <strain evidence="1">Hyas-2018</strain>
    </source>
</reference>
<proteinExistence type="predicted"/>
<comment type="caution">
    <text evidence="1">The sequence shown here is derived from an EMBL/GenBank/DDBJ whole genome shotgun (WGS) entry which is preliminary data.</text>
</comment>
<dbReference type="EMBL" id="CM023486">
    <property type="protein sequence ID" value="KAH6927974.1"/>
    <property type="molecule type" value="Genomic_DNA"/>
</dbReference>
<accession>A0ACB7S1R4</accession>
<evidence type="ECO:0000313" key="2">
    <source>
        <dbReference type="Proteomes" id="UP000821845"/>
    </source>
</evidence>
<protein>
    <submittedName>
        <fullName evidence="1">Uncharacterized protein</fullName>
    </submittedName>
</protein>
<gene>
    <name evidence="1" type="ORF">HPB50_010204</name>
</gene>
<sequence length="589" mass="61922">MFEHVIKWPSPFYFLFTVADGRPLLAVGQGNGRHTPHHERAAEGKAIWTTAEPEQNASAVQTVQPGNATSLAFPSCANDAGCPGALMCVEGTCGCPFSRPVIILGGKDKLGPLCEPLRGLHEHCVWAEQCSVSDPGLDCRKGVCQCVGRPSPWGGVCRARSVTKPLIWAICFAVIALIVAGLMFCFAQSPSRHKSACFSESCLLSASTGSVLHNPAAQRLLFSRRKEDSAGDTRRIGCSRGSTPREGGHCTSAMSAASSHRSAPAPLPRGFLSCHGLPLDDPRGDLGRSSCSLAAEAPNWPPIVFLGRSEPSLELQVISLDTLSEPLASVHSVRRASAPALAVSPCRSEVDASQASAPHVHSEGGEPAAAQPGAAHSVGQDWISKLGEQLANDSYGFTLDISQSSLPAVLSTVSGAVDAEQRRASRQSRLRSEPLASVHSVRRASAPALVVSPCRSEVDASQASAPHVHSEGGEPAAAQPGAAHSVGQDWISKLGEQLANDSYGFTLDISQSSLPAVLSTVSGAVDAEQRRASRQSRLRRNISESLRRELADAWRCSGTLPSSRLLLQPPAFLSPEHLSSAAPESPGSD</sequence>
<evidence type="ECO:0000313" key="1">
    <source>
        <dbReference type="EMBL" id="KAH6927974.1"/>
    </source>
</evidence>
<organism evidence="1 2">
    <name type="scientific">Hyalomma asiaticum</name>
    <name type="common">Tick</name>
    <dbReference type="NCBI Taxonomy" id="266040"/>
    <lineage>
        <taxon>Eukaryota</taxon>
        <taxon>Metazoa</taxon>
        <taxon>Ecdysozoa</taxon>
        <taxon>Arthropoda</taxon>
        <taxon>Chelicerata</taxon>
        <taxon>Arachnida</taxon>
        <taxon>Acari</taxon>
        <taxon>Parasitiformes</taxon>
        <taxon>Ixodida</taxon>
        <taxon>Ixodoidea</taxon>
        <taxon>Ixodidae</taxon>
        <taxon>Hyalomminae</taxon>
        <taxon>Hyalomma</taxon>
    </lineage>
</organism>
<dbReference type="Proteomes" id="UP000821845">
    <property type="component" value="Chromosome 6"/>
</dbReference>
<keyword evidence="2" id="KW-1185">Reference proteome</keyword>